<sequence length="248" mass="25742">MIGVLQWGTLAVCGIATLLRVPSALRGENRSLFSILALLTLAILLSIDAPYVAVDQALGGVNVANLVLRFVIFAAVFFLGLRMARGFGADDSLRLITGPVGIAAAAAASAAVVVVFLMTDTAGSSAGLVAVAAKGARNAALVEYYGAAGRLYPAFIMLALFPAMVRTLRSGLSVLVRCGAALLAVGTVAMSLSLLFPVIPPPLGFLRYVINYMAVLCVVLGLVLFWLAKALAQRAPKKQASLSGVPRR</sequence>
<protein>
    <submittedName>
        <fullName evidence="2">Uncharacterized protein</fullName>
    </submittedName>
</protein>
<feature type="transmembrane region" description="Helical" evidence="1">
    <location>
        <begin position="96"/>
        <end position="118"/>
    </location>
</feature>
<proteinExistence type="predicted"/>
<feature type="transmembrane region" description="Helical" evidence="1">
    <location>
        <begin position="6"/>
        <end position="25"/>
    </location>
</feature>
<feature type="transmembrane region" description="Helical" evidence="1">
    <location>
        <begin position="32"/>
        <end position="54"/>
    </location>
</feature>
<dbReference type="EMBL" id="RBIR01000010">
    <property type="protein sequence ID" value="RKR13550.1"/>
    <property type="molecule type" value="Genomic_DNA"/>
</dbReference>
<dbReference type="RefSeq" id="WP_120955105.1">
    <property type="nucleotide sequence ID" value="NZ_RBIR01000010.1"/>
</dbReference>
<feature type="transmembrane region" description="Helical" evidence="1">
    <location>
        <begin position="180"/>
        <end position="199"/>
    </location>
</feature>
<name>A0A495E9F8_9MICC</name>
<accession>A0A495E9F8</accession>
<dbReference type="AlphaFoldDB" id="A0A495E9F8"/>
<keyword evidence="1" id="KW-0812">Transmembrane</keyword>
<evidence type="ECO:0000256" key="1">
    <source>
        <dbReference type="SAM" id="Phobius"/>
    </source>
</evidence>
<comment type="caution">
    <text evidence="2">The sequence shown here is derived from an EMBL/GenBank/DDBJ whole genome shotgun (WGS) entry which is preliminary data.</text>
</comment>
<feature type="transmembrane region" description="Helical" evidence="1">
    <location>
        <begin position="205"/>
        <end position="228"/>
    </location>
</feature>
<evidence type="ECO:0000313" key="3">
    <source>
        <dbReference type="Proteomes" id="UP000276055"/>
    </source>
</evidence>
<dbReference type="OrthoDB" id="4937800at2"/>
<feature type="transmembrane region" description="Helical" evidence="1">
    <location>
        <begin position="66"/>
        <end position="84"/>
    </location>
</feature>
<organism evidence="2 3">
    <name type="scientific">Arthrobacter oryzae</name>
    <dbReference type="NCBI Taxonomy" id="409290"/>
    <lineage>
        <taxon>Bacteria</taxon>
        <taxon>Bacillati</taxon>
        <taxon>Actinomycetota</taxon>
        <taxon>Actinomycetes</taxon>
        <taxon>Micrococcales</taxon>
        <taxon>Micrococcaceae</taxon>
        <taxon>Arthrobacter</taxon>
    </lineage>
</organism>
<gene>
    <name evidence="2" type="ORF">C8D78_3498</name>
</gene>
<keyword evidence="1" id="KW-0472">Membrane</keyword>
<reference evidence="2 3" key="1">
    <citation type="submission" date="2018-10" db="EMBL/GenBank/DDBJ databases">
        <title>Genomic Encyclopedia of Type Strains, Phase IV (KMG-IV): sequencing the most valuable type-strain genomes for metagenomic binning, comparative biology and taxonomic classification.</title>
        <authorList>
            <person name="Goeker M."/>
        </authorList>
    </citation>
    <scope>NUCLEOTIDE SEQUENCE [LARGE SCALE GENOMIC DNA]</scope>
    <source>
        <strain evidence="2 3">DSM 25586</strain>
    </source>
</reference>
<evidence type="ECO:0000313" key="2">
    <source>
        <dbReference type="EMBL" id="RKR13550.1"/>
    </source>
</evidence>
<keyword evidence="1" id="KW-1133">Transmembrane helix</keyword>
<dbReference type="Proteomes" id="UP000276055">
    <property type="component" value="Unassembled WGS sequence"/>
</dbReference>